<reference evidence="3" key="1">
    <citation type="journal article" date="2020" name="Stud. Mycol.">
        <title>101 Dothideomycetes genomes: a test case for predicting lifestyles and emergence of pathogens.</title>
        <authorList>
            <person name="Haridas S."/>
            <person name="Albert R."/>
            <person name="Binder M."/>
            <person name="Bloem J."/>
            <person name="Labutti K."/>
            <person name="Salamov A."/>
            <person name="Andreopoulos B."/>
            <person name="Baker S."/>
            <person name="Barry K."/>
            <person name="Bills G."/>
            <person name="Bluhm B."/>
            <person name="Cannon C."/>
            <person name="Castanera R."/>
            <person name="Culley D."/>
            <person name="Daum C."/>
            <person name="Ezra D."/>
            <person name="Gonzalez J."/>
            <person name="Henrissat B."/>
            <person name="Kuo A."/>
            <person name="Liang C."/>
            <person name="Lipzen A."/>
            <person name="Lutzoni F."/>
            <person name="Magnuson J."/>
            <person name="Mondo S."/>
            <person name="Nolan M."/>
            <person name="Ohm R."/>
            <person name="Pangilinan J."/>
            <person name="Park H.-J."/>
            <person name="Ramirez L."/>
            <person name="Alfaro M."/>
            <person name="Sun H."/>
            <person name="Tritt A."/>
            <person name="Yoshinaga Y."/>
            <person name="Zwiers L.-H."/>
            <person name="Turgeon B."/>
            <person name="Goodwin S."/>
            <person name="Spatafora J."/>
            <person name="Crous P."/>
            <person name="Grigoriev I."/>
        </authorList>
    </citation>
    <scope>NUCLEOTIDE SEQUENCE</scope>
    <source>
        <strain evidence="3">CBS 379.55</strain>
    </source>
</reference>
<keyword evidence="4" id="KW-1185">Reference proteome</keyword>
<protein>
    <submittedName>
        <fullName evidence="3">Uncharacterized protein</fullName>
    </submittedName>
</protein>
<evidence type="ECO:0000313" key="3">
    <source>
        <dbReference type="EMBL" id="KAF2276107.1"/>
    </source>
</evidence>
<feature type="region of interest" description="Disordered" evidence="1">
    <location>
        <begin position="142"/>
        <end position="193"/>
    </location>
</feature>
<keyword evidence="2" id="KW-0472">Membrane</keyword>
<organism evidence="3 4">
    <name type="scientific">Westerdykella ornata</name>
    <dbReference type="NCBI Taxonomy" id="318751"/>
    <lineage>
        <taxon>Eukaryota</taxon>
        <taxon>Fungi</taxon>
        <taxon>Dikarya</taxon>
        <taxon>Ascomycota</taxon>
        <taxon>Pezizomycotina</taxon>
        <taxon>Dothideomycetes</taxon>
        <taxon>Pleosporomycetidae</taxon>
        <taxon>Pleosporales</taxon>
        <taxon>Sporormiaceae</taxon>
        <taxon>Westerdykella</taxon>
    </lineage>
</organism>
<proteinExistence type="predicted"/>
<dbReference type="Proteomes" id="UP000800097">
    <property type="component" value="Unassembled WGS sequence"/>
</dbReference>
<gene>
    <name evidence="3" type="ORF">EI97DRAFT_458605</name>
</gene>
<name>A0A6A6JI83_WESOR</name>
<evidence type="ECO:0000313" key="4">
    <source>
        <dbReference type="Proteomes" id="UP000800097"/>
    </source>
</evidence>
<dbReference type="AlphaFoldDB" id="A0A6A6JI83"/>
<dbReference type="RefSeq" id="XP_033653646.1">
    <property type="nucleotide sequence ID" value="XM_033800922.1"/>
</dbReference>
<accession>A0A6A6JI83</accession>
<dbReference type="OrthoDB" id="3783802at2759"/>
<keyword evidence="2" id="KW-0812">Transmembrane</keyword>
<keyword evidence="2" id="KW-1133">Transmembrane helix</keyword>
<feature type="region of interest" description="Disordered" evidence="1">
    <location>
        <begin position="59"/>
        <end position="82"/>
    </location>
</feature>
<feature type="transmembrane region" description="Helical" evidence="2">
    <location>
        <begin position="27"/>
        <end position="49"/>
    </location>
</feature>
<feature type="compositionally biased region" description="Pro residues" evidence="1">
    <location>
        <begin position="1"/>
        <end position="17"/>
    </location>
</feature>
<dbReference type="EMBL" id="ML986494">
    <property type="protein sequence ID" value="KAF2276107.1"/>
    <property type="molecule type" value="Genomic_DNA"/>
</dbReference>
<sequence length="222" mass="23547">MAPIPSDPAPSPTPPDPKTNRMSTASIVGLSVFAFFAVSLAITLTAYFLHRRAERNKLPPEKRPVSYHPFRTASSSSTTTTTAQASLLANAAPTPEDDKSSMFSRDRDASLSLYVDTEMHERSKRASIDTVSLIPLHVTPADDEGVSPLERADSTGSGGARGRSSVRLSLAPEEMDGGGRGGGRKARPRSTSAASVRYYEVNAPSPVVASPQVPTIVHTVSD</sequence>
<feature type="compositionally biased region" description="Low complexity" evidence="1">
    <location>
        <begin position="72"/>
        <end position="82"/>
    </location>
</feature>
<evidence type="ECO:0000256" key="2">
    <source>
        <dbReference type="SAM" id="Phobius"/>
    </source>
</evidence>
<feature type="region of interest" description="Disordered" evidence="1">
    <location>
        <begin position="1"/>
        <end position="20"/>
    </location>
</feature>
<dbReference type="GeneID" id="54554097"/>
<evidence type="ECO:0000256" key="1">
    <source>
        <dbReference type="SAM" id="MobiDB-lite"/>
    </source>
</evidence>